<protein>
    <recommendedName>
        <fullName evidence="1">PapC-like C-terminal domain-containing protein</fullName>
    </recommendedName>
</protein>
<dbReference type="EMBL" id="CBWP010000084">
    <property type="protein sequence ID" value="CDL41577.1"/>
    <property type="molecule type" value="Genomic_DNA"/>
</dbReference>
<proteinExistence type="predicted"/>
<reference evidence="2 3" key="1">
    <citation type="submission" date="2013-10" db="EMBL/GenBank/DDBJ databases">
        <title>Antibiotic resistance diversity of beta-lactamase producers in the General Hospital Vienna.</title>
        <authorList>
            <person name="Barisic I."/>
            <person name="Mitteregger D."/>
            <person name="Hirschl A.M."/>
            <person name="Noehammer C."/>
            <person name="Wiesinger-Mayr H."/>
        </authorList>
    </citation>
    <scope>NUCLEOTIDE SEQUENCE [LARGE SCALE GENOMIC DNA]</scope>
    <source>
        <strain evidence="2 3">ISC11</strain>
    </source>
</reference>
<dbReference type="AlphaFoldDB" id="A0A7G2IWQ4"/>
<organism evidence="2 3">
    <name type="scientific">Citrobacter freundii</name>
    <dbReference type="NCBI Taxonomy" id="546"/>
    <lineage>
        <taxon>Bacteria</taxon>
        <taxon>Pseudomonadati</taxon>
        <taxon>Pseudomonadota</taxon>
        <taxon>Gammaproteobacteria</taxon>
        <taxon>Enterobacterales</taxon>
        <taxon>Enterobacteriaceae</taxon>
        <taxon>Citrobacter</taxon>
        <taxon>Citrobacter freundii complex</taxon>
    </lineage>
</organism>
<comment type="caution">
    <text evidence="2">The sequence shown here is derived from an EMBL/GenBank/DDBJ whole genome shotgun (WGS) entry which is preliminary data.</text>
</comment>
<sequence length="80" mass="8704">MTVRRTDGKLLSKGKGIVDSDGQYVTNSLEKGLVFFSNLQPGESFFVGDDNGSPMCQLQYSLPPTPPQDGLYEELTGVCE</sequence>
<accession>A0A7G2IWQ4</accession>
<dbReference type="Pfam" id="PF13953">
    <property type="entry name" value="PapC_C"/>
    <property type="match status" value="1"/>
</dbReference>
<evidence type="ECO:0000259" key="1">
    <source>
        <dbReference type="Pfam" id="PF13953"/>
    </source>
</evidence>
<name>A0A7G2IWQ4_CITFR</name>
<evidence type="ECO:0000313" key="2">
    <source>
        <dbReference type="EMBL" id="CDL41577.1"/>
    </source>
</evidence>
<dbReference type="InterPro" id="IPR043142">
    <property type="entry name" value="PapC-like_C_sf"/>
</dbReference>
<dbReference type="InterPro" id="IPR025949">
    <property type="entry name" value="PapC-like_C"/>
</dbReference>
<evidence type="ECO:0000313" key="3">
    <source>
        <dbReference type="Proteomes" id="UP000019194"/>
    </source>
</evidence>
<dbReference type="Proteomes" id="UP000019194">
    <property type="component" value="Unassembled WGS sequence"/>
</dbReference>
<dbReference type="Gene3D" id="2.60.40.2070">
    <property type="match status" value="1"/>
</dbReference>
<feature type="domain" description="PapC-like C-terminal" evidence="1">
    <location>
        <begin position="1"/>
        <end position="64"/>
    </location>
</feature>